<evidence type="ECO:0000313" key="5">
    <source>
        <dbReference type="EMBL" id="MDH6222356.1"/>
    </source>
</evidence>
<evidence type="ECO:0000259" key="4">
    <source>
        <dbReference type="PROSITE" id="PS50893"/>
    </source>
</evidence>
<dbReference type="Pfam" id="PF00005">
    <property type="entry name" value="ABC_tran"/>
    <property type="match status" value="1"/>
</dbReference>
<dbReference type="SMART" id="SM00382">
    <property type="entry name" value="AAA"/>
    <property type="match status" value="1"/>
</dbReference>
<keyword evidence="1" id="KW-0813">Transport</keyword>
<dbReference type="EMBL" id="JARXVH010000032">
    <property type="protein sequence ID" value="MDH6222356.1"/>
    <property type="molecule type" value="Genomic_DNA"/>
</dbReference>
<gene>
    <name evidence="5" type="ORF">M2283_009705</name>
</gene>
<sequence>MAATGISESPAEATPRTTPAALELRGATKEFRLRRSRTVTALASVDLAVGNGEFVALLGPSGCGKSTVLRMLAGLDTPTRGEVLVNGGAPAELVRGHRLGIAFQEHALLPWATAYDNVALPFRVAGRPVDADRVNALLSLVGLEGFTDARPRQLSGGMRQRVAIARALVLQPEVLLLDEPFGALDAVTRRRMNFELARIWADQQITTLLVTHDVDEAVLLADRVVVLTGRPGTVRHVEDITLPRPRDKALTRDAEFHDIVDRLTALLDEGAE</sequence>
<dbReference type="InterPro" id="IPR027417">
    <property type="entry name" value="P-loop_NTPase"/>
</dbReference>
<accession>A0ABT6M2X9</accession>
<keyword evidence="3 5" id="KW-0067">ATP-binding</keyword>
<proteinExistence type="predicted"/>
<evidence type="ECO:0000256" key="1">
    <source>
        <dbReference type="ARBA" id="ARBA00022448"/>
    </source>
</evidence>
<dbReference type="InterPro" id="IPR050166">
    <property type="entry name" value="ABC_transporter_ATP-bind"/>
</dbReference>
<dbReference type="InterPro" id="IPR003439">
    <property type="entry name" value="ABC_transporter-like_ATP-bd"/>
</dbReference>
<dbReference type="GO" id="GO:0005524">
    <property type="term" value="F:ATP binding"/>
    <property type="evidence" value="ECO:0007669"/>
    <property type="project" value="UniProtKB-KW"/>
</dbReference>
<name>A0ABT6M2X9_9ACTN</name>
<evidence type="ECO:0000256" key="2">
    <source>
        <dbReference type="ARBA" id="ARBA00022741"/>
    </source>
</evidence>
<dbReference type="CDD" id="cd03293">
    <property type="entry name" value="ABC_NrtD_SsuB_transporters"/>
    <property type="match status" value="1"/>
</dbReference>
<keyword evidence="2" id="KW-0547">Nucleotide-binding</keyword>
<evidence type="ECO:0000313" key="6">
    <source>
        <dbReference type="Proteomes" id="UP001160499"/>
    </source>
</evidence>
<dbReference type="InterPro" id="IPR003593">
    <property type="entry name" value="AAA+_ATPase"/>
</dbReference>
<organism evidence="5 6">
    <name type="scientific">Streptomyces pseudovenezuelae</name>
    <dbReference type="NCBI Taxonomy" id="67350"/>
    <lineage>
        <taxon>Bacteria</taxon>
        <taxon>Bacillati</taxon>
        <taxon>Actinomycetota</taxon>
        <taxon>Actinomycetes</taxon>
        <taxon>Kitasatosporales</taxon>
        <taxon>Streptomycetaceae</taxon>
        <taxon>Streptomyces</taxon>
        <taxon>Streptomyces aurantiacus group</taxon>
    </lineage>
</organism>
<protein>
    <submittedName>
        <fullName evidence="5">NitT/TauT family transport system ATP-binding protein</fullName>
    </submittedName>
</protein>
<dbReference type="SUPFAM" id="SSF52540">
    <property type="entry name" value="P-loop containing nucleoside triphosphate hydrolases"/>
    <property type="match status" value="1"/>
</dbReference>
<reference evidence="5 6" key="1">
    <citation type="submission" date="2023-04" db="EMBL/GenBank/DDBJ databases">
        <title>Forest soil microbial communities from Buena Vista Peninsula, Colon Province, Panama.</title>
        <authorList>
            <person name="Bouskill N."/>
        </authorList>
    </citation>
    <scope>NUCLEOTIDE SEQUENCE [LARGE SCALE GENOMIC DNA]</scope>
    <source>
        <strain evidence="5 6">GGS1</strain>
    </source>
</reference>
<dbReference type="RefSeq" id="WP_280882993.1">
    <property type="nucleotide sequence ID" value="NZ_JARXVH010000032.1"/>
</dbReference>
<feature type="domain" description="ABC transporter" evidence="4">
    <location>
        <begin position="22"/>
        <end position="254"/>
    </location>
</feature>
<comment type="caution">
    <text evidence="5">The sequence shown here is derived from an EMBL/GenBank/DDBJ whole genome shotgun (WGS) entry which is preliminary data.</text>
</comment>
<dbReference type="InterPro" id="IPR017871">
    <property type="entry name" value="ABC_transporter-like_CS"/>
</dbReference>
<dbReference type="PANTHER" id="PTHR42788">
    <property type="entry name" value="TAURINE IMPORT ATP-BINDING PROTEIN-RELATED"/>
    <property type="match status" value="1"/>
</dbReference>
<dbReference type="PROSITE" id="PS00211">
    <property type="entry name" value="ABC_TRANSPORTER_1"/>
    <property type="match status" value="1"/>
</dbReference>
<keyword evidence="6" id="KW-1185">Reference proteome</keyword>
<dbReference type="Gene3D" id="3.40.50.300">
    <property type="entry name" value="P-loop containing nucleotide triphosphate hydrolases"/>
    <property type="match status" value="1"/>
</dbReference>
<dbReference type="PANTHER" id="PTHR42788:SF13">
    <property type="entry name" value="ALIPHATIC SULFONATES IMPORT ATP-BINDING PROTEIN SSUB"/>
    <property type="match status" value="1"/>
</dbReference>
<dbReference type="Proteomes" id="UP001160499">
    <property type="component" value="Unassembled WGS sequence"/>
</dbReference>
<dbReference type="PROSITE" id="PS50893">
    <property type="entry name" value="ABC_TRANSPORTER_2"/>
    <property type="match status" value="1"/>
</dbReference>
<evidence type="ECO:0000256" key="3">
    <source>
        <dbReference type="ARBA" id="ARBA00022840"/>
    </source>
</evidence>